<dbReference type="NCBIfam" id="NF045760">
    <property type="entry name" value="YtpR"/>
    <property type="match status" value="1"/>
</dbReference>
<dbReference type="GO" id="GO:0006432">
    <property type="term" value="P:phenylalanyl-tRNA aminoacylation"/>
    <property type="evidence" value="ECO:0007669"/>
    <property type="project" value="UniProtKB-UniRule"/>
</dbReference>
<dbReference type="Pfam" id="PF03484">
    <property type="entry name" value="B5"/>
    <property type="match status" value="1"/>
</dbReference>
<dbReference type="PANTHER" id="PTHR10947">
    <property type="entry name" value="PHENYLALANYL-TRNA SYNTHETASE BETA CHAIN AND LEUCINE-RICH REPEAT-CONTAINING PROTEIN 47"/>
    <property type="match status" value="1"/>
</dbReference>
<proteinExistence type="inferred from homology"/>
<sequence length="793" mass="85851">MKFSESWVREWVNPAISREQLAEQITMAGLEVDGVDAVAGEFSGVLVGEVVECGQHPDADKLRVTKINVGDDELLDIVCGAANCRLGLKVAVATVGAVLPGNFKIKKAKLRGQPSFGMLCAEAELGMAEESDGIMELPADAPVGADVREYLQLDDATIEVDLTPNRSDCLGIKGLAREIGVLNNTAVTEPTWTNAAVTIDDVISIELAAPDACPRYLGRIIRNINIDATTPLWMVEKLRRCGVRSIDPVVDVTNFVLLEMGHPMHAFDLNQIEGGIVVRKASDKEPLTLLDGNAIEVRSDTLVIADQQKSLALAGIFGGDKSGVTQQTKDILLESAFFAPIAIAGKARSYGLHTDASHRYERGVDWKLQSMAMERATALLVDIVGGDVGPVVEAVNEAHLPAVPAIELRQAKLDRIIGIHIDPAQVSEILERLGMTVSTLSQGWSVVVPSYRFDISIEEDLVEEVARVYGYNNIPNIPPTAKLEMNRHPEAAVVENELKEILVGRGYQEAITYSFVDPKTQKVLFPETQDLILPHPISVDMSAMRVSLLPGLLATVKHNQNRQQPRVRIFELGLRFLPEGDNQVVQEKMLSGVITGSRFEEHWSEGAAAVDFYDVKGDVEAIVASLGGVGEFSFAPEAHPSMHPGQSAALYRGQQCVGHIGALHPSAAKKLGLKGKIFVFELLVSALGEKDLPKAQAISKFPANRRDFAFVVNEAVNAQDVLDVIKKVGGNQVVSINLFDVYQGEGIAEGKKSLAIAITVQDLARTLEDKEISVLTDSVISAIVSDFNATLRE</sequence>
<dbReference type="SMART" id="SM00896">
    <property type="entry name" value="FDX-ACB"/>
    <property type="match status" value="1"/>
</dbReference>
<protein>
    <recommendedName>
        <fullName evidence="15">Phenylalanine--tRNA ligase beta subunit</fullName>
        <ecNumber evidence="15">6.1.1.20</ecNumber>
    </recommendedName>
    <alternativeName>
        <fullName evidence="15">Phenylalanyl-tRNA synthetase beta subunit</fullName>
        <shortName evidence="15">PheRS</shortName>
    </alternativeName>
</protein>
<dbReference type="EMBL" id="JAMQGP010000003">
    <property type="protein sequence ID" value="MCM2679988.1"/>
    <property type="molecule type" value="Genomic_DNA"/>
</dbReference>
<dbReference type="GO" id="GO:0000049">
    <property type="term" value="F:tRNA binding"/>
    <property type="evidence" value="ECO:0007669"/>
    <property type="project" value="UniProtKB-UniRule"/>
</dbReference>
<dbReference type="InterPro" id="IPR020825">
    <property type="entry name" value="Phe-tRNA_synthase-like_B3/B4"/>
</dbReference>
<dbReference type="CDD" id="cd00769">
    <property type="entry name" value="PheRS_beta_core"/>
    <property type="match status" value="1"/>
</dbReference>
<evidence type="ECO:0000256" key="9">
    <source>
        <dbReference type="ARBA" id="ARBA00022840"/>
    </source>
</evidence>
<accession>A0AA42B817</accession>
<feature type="domain" description="FDX-ACB" evidence="18">
    <location>
        <begin position="699"/>
        <end position="792"/>
    </location>
</feature>
<keyword evidence="10 15" id="KW-0460">Magnesium</keyword>
<dbReference type="GO" id="GO:0000287">
    <property type="term" value="F:magnesium ion binding"/>
    <property type="evidence" value="ECO:0007669"/>
    <property type="project" value="UniProtKB-UniRule"/>
</dbReference>
<evidence type="ECO:0000256" key="13">
    <source>
        <dbReference type="ARBA" id="ARBA00023146"/>
    </source>
</evidence>
<evidence type="ECO:0000256" key="3">
    <source>
        <dbReference type="ARBA" id="ARBA00011209"/>
    </source>
</evidence>
<evidence type="ECO:0000256" key="8">
    <source>
        <dbReference type="ARBA" id="ARBA00022741"/>
    </source>
</evidence>
<dbReference type="Pfam" id="PF03483">
    <property type="entry name" value="B3_4"/>
    <property type="match status" value="1"/>
</dbReference>
<evidence type="ECO:0000313" key="21">
    <source>
        <dbReference type="Proteomes" id="UP001165393"/>
    </source>
</evidence>
<dbReference type="InterPro" id="IPR036690">
    <property type="entry name" value="Fdx_antiC-bd_sf"/>
</dbReference>
<evidence type="ECO:0000259" key="18">
    <source>
        <dbReference type="PROSITE" id="PS51447"/>
    </source>
</evidence>
<feature type="binding site" evidence="15">
    <location>
        <position position="464"/>
    </location>
    <ligand>
        <name>Mg(2+)</name>
        <dbReference type="ChEBI" id="CHEBI:18420"/>
        <note>shared with alpha subunit</note>
    </ligand>
</feature>
<dbReference type="InterPro" id="IPR004532">
    <property type="entry name" value="Phe-tRNA-ligase_IIc_bsu_bact"/>
</dbReference>
<keyword evidence="8 15" id="KW-0547">Nucleotide-binding</keyword>
<dbReference type="GO" id="GO:0005524">
    <property type="term" value="F:ATP binding"/>
    <property type="evidence" value="ECO:0007669"/>
    <property type="project" value="UniProtKB-UniRule"/>
</dbReference>
<feature type="binding site" evidence="15">
    <location>
        <position position="460"/>
    </location>
    <ligand>
        <name>Mg(2+)</name>
        <dbReference type="ChEBI" id="CHEBI:18420"/>
        <note>shared with alpha subunit</note>
    </ligand>
</feature>
<dbReference type="Gene3D" id="3.30.70.380">
    <property type="entry name" value="Ferrodoxin-fold anticodon-binding domain"/>
    <property type="match status" value="1"/>
</dbReference>
<dbReference type="InterPro" id="IPR045060">
    <property type="entry name" value="Phe-tRNA-ligase_IIc_bsu"/>
</dbReference>
<keyword evidence="12 15" id="KW-0648">Protein biosynthesis</keyword>
<comment type="catalytic activity">
    <reaction evidence="14 15">
        <text>tRNA(Phe) + L-phenylalanine + ATP = L-phenylalanyl-tRNA(Phe) + AMP + diphosphate + H(+)</text>
        <dbReference type="Rhea" id="RHEA:19413"/>
        <dbReference type="Rhea" id="RHEA-COMP:9668"/>
        <dbReference type="Rhea" id="RHEA-COMP:9699"/>
        <dbReference type="ChEBI" id="CHEBI:15378"/>
        <dbReference type="ChEBI" id="CHEBI:30616"/>
        <dbReference type="ChEBI" id="CHEBI:33019"/>
        <dbReference type="ChEBI" id="CHEBI:58095"/>
        <dbReference type="ChEBI" id="CHEBI:78442"/>
        <dbReference type="ChEBI" id="CHEBI:78531"/>
        <dbReference type="ChEBI" id="CHEBI:456215"/>
        <dbReference type="EC" id="6.1.1.20"/>
    </reaction>
</comment>
<evidence type="ECO:0000256" key="10">
    <source>
        <dbReference type="ARBA" id="ARBA00022842"/>
    </source>
</evidence>
<dbReference type="InterPro" id="IPR012340">
    <property type="entry name" value="NA-bd_OB-fold"/>
</dbReference>
<dbReference type="RefSeq" id="WP_251261397.1">
    <property type="nucleotide sequence ID" value="NZ_JAMQGP010000003.1"/>
</dbReference>
<evidence type="ECO:0000256" key="5">
    <source>
        <dbReference type="ARBA" id="ARBA00022555"/>
    </source>
</evidence>
<evidence type="ECO:0000256" key="1">
    <source>
        <dbReference type="ARBA" id="ARBA00004496"/>
    </source>
</evidence>
<evidence type="ECO:0000256" key="16">
    <source>
        <dbReference type="PROSITE-ProRule" id="PRU00209"/>
    </source>
</evidence>
<dbReference type="SUPFAM" id="SSF54991">
    <property type="entry name" value="Anticodon-binding domain of PheRS"/>
    <property type="match status" value="1"/>
</dbReference>
<evidence type="ECO:0000256" key="12">
    <source>
        <dbReference type="ARBA" id="ARBA00022917"/>
    </source>
</evidence>
<feature type="domain" description="B5" evidence="19">
    <location>
        <begin position="401"/>
        <end position="476"/>
    </location>
</feature>
<dbReference type="SUPFAM" id="SSF50249">
    <property type="entry name" value="Nucleic acid-binding proteins"/>
    <property type="match status" value="1"/>
</dbReference>
<dbReference type="InterPro" id="IPR045864">
    <property type="entry name" value="aa-tRNA-synth_II/BPL/LPL"/>
</dbReference>
<comment type="subcellular location">
    <subcellularLocation>
        <location evidence="1 15">Cytoplasm</location>
    </subcellularLocation>
</comment>
<keyword evidence="9 15" id="KW-0067">ATP-binding</keyword>
<dbReference type="PROSITE" id="PS50886">
    <property type="entry name" value="TRBD"/>
    <property type="match status" value="1"/>
</dbReference>
<comment type="caution">
    <text evidence="20">The sequence shown here is derived from an EMBL/GenBank/DDBJ whole genome shotgun (WGS) entry which is preliminary data.</text>
</comment>
<dbReference type="Gene3D" id="3.30.56.10">
    <property type="match status" value="2"/>
</dbReference>
<evidence type="ECO:0000256" key="6">
    <source>
        <dbReference type="ARBA" id="ARBA00022598"/>
    </source>
</evidence>
<keyword evidence="6 15" id="KW-0436">Ligase</keyword>
<dbReference type="PROSITE" id="PS51447">
    <property type="entry name" value="FDX_ACB"/>
    <property type="match status" value="1"/>
</dbReference>
<evidence type="ECO:0000256" key="11">
    <source>
        <dbReference type="ARBA" id="ARBA00022884"/>
    </source>
</evidence>
<dbReference type="Gene3D" id="3.50.40.10">
    <property type="entry name" value="Phenylalanyl-trna Synthetase, Chain B, domain 3"/>
    <property type="match status" value="1"/>
</dbReference>
<keyword evidence="21" id="KW-1185">Reference proteome</keyword>
<evidence type="ECO:0000256" key="4">
    <source>
        <dbReference type="ARBA" id="ARBA00022490"/>
    </source>
</evidence>
<dbReference type="GO" id="GO:0004826">
    <property type="term" value="F:phenylalanine-tRNA ligase activity"/>
    <property type="evidence" value="ECO:0007669"/>
    <property type="project" value="UniProtKB-UniRule"/>
</dbReference>
<evidence type="ECO:0000256" key="2">
    <source>
        <dbReference type="ARBA" id="ARBA00008653"/>
    </source>
</evidence>
<dbReference type="SUPFAM" id="SSF55681">
    <property type="entry name" value="Class II aaRS and biotin synthetases"/>
    <property type="match status" value="1"/>
</dbReference>
<dbReference type="FunFam" id="3.30.930.10:FF:000022">
    <property type="entry name" value="Phenylalanine--tRNA ligase beta subunit"/>
    <property type="match status" value="1"/>
</dbReference>
<feature type="binding site" evidence="15">
    <location>
        <position position="454"/>
    </location>
    <ligand>
        <name>Mg(2+)</name>
        <dbReference type="ChEBI" id="CHEBI:18420"/>
        <note>shared with alpha subunit</note>
    </ligand>
</feature>
<evidence type="ECO:0000259" key="19">
    <source>
        <dbReference type="PROSITE" id="PS51483"/>
    </source>
</evidence>
<dbReference type="InterPro" id="IPR005147">
    <property type="entry name" value="tRNA_synthase_B5-dom"/>
</dbReference>
<dbReference type="FunFam" id="3.30.70.380:FF:000001">
    <property type="entry name" value="Phenylalanine--tRNA ligase beta subunit"/>
    <property type="match status" value="1"/>
</dbReference>
<dbReference type="Pfam" id="PF17759">
    <property type="entry name" value="tRNA_synthFbeta"/>
    <property type="match status" value="1"/>
</dbReference>
<dbReference type="Gene3D" id="2.40.50.140">
    <property type="entry name" value="Nucleic acid-binding proteins"/>
    <property type="match status" value="1"/>
</dbReference>
<dbReference type="PROSITE" id="PS51483">
    <property type="entry name" value="B5"/>
    <property type="match status" value="1"/>
</dbReference>
<keyword evidence="4 15" id="KW-0963">Cytoplasm</keyword>
<dbReference type="InterPro" id="IPR005146">
    <property type="entry name" value="B3/B4_tRNA-bd"/>
</dbReference>
<dbReference type="Pfam" id="PF03147">
    <property type="entry name" value="FDX-ACB"/>
    <property type="match status" value="1"/>
</dbReference>
<dbReference type="Pfam" id="PF01588">
    <property type="entry name" value="tRNA_bind"/>
    <property type="match status" value="1"/>
</dbReference>
<reference evidence="20 21" key="1">
    <citation type="journal article" date="2013" name="Antonie Van Leeuwenhoek">
        <title>Echinimonas agarilytica gen. nov., sp. nov., a new gammaproteobacterium isolated from the sea urchin Strongylocentrotus intermedius.</title>
        <authorList>
            <person name="Nedashkovskaya O.I."/>
            <person name="Stenkova A.M."/>
            <person name="Zhukova N.V."/>
            <person name="Van Trappen S."/>
            <person name="Lee J.S."/>
            <person name="Kim S.B."/>
        </authorList>
    </citation>
    <scope>NUCLEOTIDE SEQUENCE [LARGE SCALE GENOMIC DNA]</scope>
    <source>
        <strain evidence="20 21">KMM 6351</strain>
    </source>
</reference>
<dbReference type="InterPro" id="IPR002547">
    <property type="entry name" value="tRNA-bd_dom"/>
</dbReference>
<dbReference type="CDD" id="cd02796">
    <property type="entry name" value="tRNA_bind_bactPheRS"/>
    <property type="match status" value="1"/>
</dbReference>
<keyword evidence="5 16" id="KW-0820">tRNA-binding</keyword>
<dbReference type="Gene3D" id="3.30.930.10">
    <property type="entry name" value="Bira Bifunctional Protein, Domain 2"/>
    <property type="match status" value="1"/>
</dbReference>
<dbReference type="NCBIfam" id="TIGR00472">
    <property type="entry name" value="pheT_bact"/>
    <property type="match status" value="1"/>
</dbReference>
<dbReference type="SUPFAM" id="SSF46955">
    <property type="entry name" value="Putative DNA-binding domain"/>
    <property type="match status" value="1"/>
</dbReference>
<feature type="binding site" evidence="15">
    <location>
        <position position="463"/>
    </location>
    <ligand>
        <name>Mg(2+)</name>
        <dbReference type="ChEBI" id="CHEBI:18420"/>
        <note>shared with alpha subunit</note>
    </ligand>
</feature>
<dbReference type="SUPFAM" id="SSF56037">
    <property type="entry name" value="PheT/TilS domain"/>
    <property type="match status" value="1"/>
</dbReference>
<comment type="subunit">
    <text evidence="3 15">Tetramer of two alpha and two beta subunits.</text>
</comment>
<organism evidence="20 21">
    <name type="scientific">Echinimonas agarilytica</name>
    <dbReference type="NCBI Taxonomy" id="1215918"/>
    <lineage>
        <taxon>Bacteria</taxon>
        <taxon>Pseudomonadati</taxon>
        <taxon>Pseudomonadota</taxon>
        <taxon>Gammaproteobacteria</taxon>
        <taxon>Alteromonadales</taxon>
        <taxon>Echinimonadaceae</taxon>
        <taxon>Echinimonas</taxon>
    </lineage>
</organism>
<dbReference type="InterPro" id="IPR005121">
    <property type="entry name" value="Fdx_antiC-bd"/>
</dbReference>
<dbReference type="EC" id="6.1.1.20" evidence="15"/>
<dbReference type="InterPro" id="IPR009061">
    <property type="entry name" value="DNA-bd_dom_put_sf"/>
</dbReference>
<dbReference type="InterPro" id="IPR041616">
    <property type="entry name" value="PheRS_beta_core"/>
</dbReference>
<evidence type="ECO:0000313" key="20">
    <source>
        <dbReference type="EMBL" id="MCM2679988.1"/>
    </source>
</evidence>
<evidence type="ECO:0000256" key="7">
    <source>
        <dbReference type="ARBA" id="ARBA00022723"/>
    </source>
</evidence>
<comment type="cofactor">
    <cofactor evidence="15">
        <name>Mg(2+)</name>
        <dbReference type="ChEBI" id="CHEBI:18420"/>
    </cofactor>
    <text evidence="15">Binds 2 magnesium ions per tetramer.</text>
</comment>
<dbReference type="SMART" id="SM00873">
    <property type="entry name" value="B3_4"/>
    <property type="match status" value="1"/>
</dbReference>
<dbReference type="GO" id="GO:0009328">
    <property type="term" value="C:phenylalanine-tRNA ligase complex"/>
    <property type="evidence" value="ECO:0007669"/>
    <property type="project" value="TreeGrafter"/>
</dbReference>
<dbReference type="Proteomes" id="UP001165393">
    <property type="component" value="Unassembled WGS sequence"/>
</dbReference>
<keyword evidence="11 16" id="KW-0694">RNA-binding</keyword>
<dbReference type="InterPro" id="IPR033714">
    <property type="entry name" value="tRNA_bind_bactPheRS"/>
</dbReference>
<name>A0AA42B817_9GAMM</name>
<dbReference type="PANTHER" id="PTHR10947:SF0">
    <property type="entry name" value="PHENYLALANINE--TRNA LIGASE BETA SUBUNIT"/>
    <property type="match status" value="1"/>
</dbReference>
<keyword evidence="13 15" id="KW-0030">Aminoacyl-tRNA synthetase</keyword>
<evidence type="ECO:0000256" key="14">
    <source>
        <dbReference type="ARBA" id="ARBA00049255"/>
    </source>
</evidence>
<dbReference type="FunFam" id="3.30.56.10:FF:000002">
    <property type="entry name" value="Phenylalanine--tRNA ligase beta subunit"/>
    <property type="match status" value="1"/>
</dbReference>
<dbReference type="FunFam" id="3.50.40.10:FF:000001">
    <property type="entry name" value="Phenylalanine--tRNA ligase beta subunit"/>
    <property type="match status" value="1"/>
</dbReference>
<evidence type="ECO:0000259" key="17">
    <source>
        <dbReference type="PROSITE" id="PS50886"/>
    </source>
</evidence>
<dbReference type="AlphaFoldDB" id="A0AA42B817"/>
<dbReference type="HAMAP" id="MF_00283">
    <property type="entry name" value="Phe_tRNA_synth_beta1"/>
    <property type="match status" value="1"/>
</dbReference>
<dbReference type="FunFam" id="2.40.50.140:FF:000045">
    <property type="entry name" value="Phenylalanine--tRNA ligase beta subunit"/>
    <property type="match status" value="1"/>
</dbReference>
<evidence type="ECO:0000256" key="15">
    <source>
        <dbReference type="HAMAP-Rule" id="MF_00283"/>
    </source>
</evidence>
<feature type="domain" description="TRNA-binding" evidence="17">
    <location>
        <begin position="39"/>
        <end position="148"/>
    </location>
</feature>
<keyword evidence="7 15" id="KW-0479">Metal-binding</keyword>
<comment type="similarity">
    <text evidence="2 15">Belongs to the phenylalanyl-tRNA synthetase beta subunit family. Type 1 subfamily.</text>
</comment>
<dbReference type="SMART" id="SM00874">
    <property type="entry name" value="B5"/>
    <property type="match status" value="1"/>
</dbReference>
<gene>
    <name evidence="15 20" type="primary">pheT</name>
    <name evidence="20" type="ORF">NAF29_09955</name>
</gene>